<reference evidence="4" key="1">
    <citation type="submission" date="2006-08" db="EMBL/GenBank/DDBJ databases">
        <title>Complete sequence of Alkalilimnicola ehrilichei MLHE-1.</title>
        <authorList>
            <person name="Copeland A."/>
            <person name="Lucas S."/>
            <person name="Lapidus A."/>
            <person name="Barry K."/>
            <person name="Detter J.C."/>
            <person name="Glavina del Rio T."/>
            <person name="Hammon N."/>
            <person name="Israni S."/>
            <person name="Dalin E."/>
            <person name="Tice H."/>
            <person name="Pitluck S."/>
            <person name="Sims D."/>
            <person name="Brettin T."/>
            <person name="Bruce D."/>
            <person name="Han C."/>
            <person name="Tapia R."/>
            <person name="Gilna P."/>
            <person name="Schmutz J."/>
            <person name="Larimer F."/>
            <person name="Land M."/>
            <person name="Hauser L."/>
            <person name="Kyrpides N."/>
            <person name="Mikhailova N."/>
            <person name="Oremland R.S."/>
            <person name="Hoeft S.E."/>
            <person name="Switzer-Blum J."/>
            <person name="Kulp T."/>
            <person name="King G."/>
            <person name="Tabita R."/>
            <person name="Witte B."/>
            <person name="Santini J.M."/>
            <person name="Basu P."/>
            <person name="Hollibaugh J.T."/>
            <person name="Xie G."/>
            <person name="Stolz J.F."/>
            <person name="Richardson P."/>
        </authorList>
    </citation>
    <scope>NUCLEOTIDE SEQUENCE [LARGE SCALE GENOMIC DNA]</scope>
    <source>
        <strain evidence="4">ATCC BAA-1101 / DSM 17681 / MLHE-1</strain>
    </source>
</reference>
<evidence type="ECO:0000259" key="2">
    <source>
        <dbReference type="Pfam" id="PF05378"/>
    </source>
</evidence>
<dbReference type="Proteomes" id="UP000001962">
    <property type="component" value="Chromosome"/>
</dbReference>
<keyword evidence="3" id="KW-0378">Hydrolase</keyword>
<organism evidence="3 4">
    <name type="scientific">Alkalilimnicola ehrlichii (strain ATCC BAA-1101 / DSM 17681 / MLHE-1)</name>
    <dbReference type="NCBI Taxonomy" id="187272"/>
    <lineage>
        <taxon>Bacteria</taxon>
        <taxon>Pseudomonadati</taxon>
        <taxon>Pseudomonadota</taxon>
        <taxon>Gammaproteobacteria</taxon>
        <taxon>Chromatiales</taxon>
        <taxon>Ectothiorhodospiraceae</taxon>
        <taxon>Alkalilimnicola</taxon>
    </lineage>
</organism>
<keyword evidence="4" id="KW-1185">Reference proteome</keyword>
<dbReference type="Pfam" id="PF05378">
    <property type="entry name" value="Hydant_A_N"/>
    <property type="match status" value="1"/>
</dbReference>
<dbReference type="GO" id="GO:0017168">
    <property type="term" value="F:5-oxoprolinase (ATP-hydrolyzing) activity"/>
    <property type="evidence" value="ECO:0007669"/>
    <property type="project" value="UniProtKB-EC"/>
</dbReference>
<dbReference type="AlphaFoldDB" id="Q0A5A3"/>
<dbReference type="Pfam" id="PF01968">
    <property type="entry name" value="Hydantoinase_A"/>
    <property type="match status" value="1"/>
</dbReference>
<proteinExistence type="predicted"/>
<evidence type="ECO:0000313" key="3">
    <source>
        <dbReference type="EMBL" id="ABI57984.1"/>
    </source>
</evidence>
<sequence>MQLLGVDTGGTFTDFVCSDGERLRIHKVLSTPERPEAAILQGVRELGLADEPLRLMHGSTVATNAVLEGQGARVMYVTGRGLGDVLTLGRQHRERLYALELAPAEPPVPPELCWETGGRLGPDGALVDPLSDEDLAAFDQALAERRPEAVAINLPFSFVDGGPEDTLAARVPEGVFVARSHKVLAEYGEYERGIATWLNARVGPVMSGYLNRLTQALPKASVSVMQSSGERVAADQAARMAVNLLLSGPAGGLMAGRYLGELAGEPRLLSFDMGGTSTDVAVIDGEPALTSEGHIGGWPVAVPMVDMHTIGAGGGSLASVDAGGLLQVGPRSAGADPGPACYGRGGAGATVTDAHLVLGRLRPDAFLGGDMTLEPAAARQALTRLGEGLALSPEQAAEGVLRLANEHMARALRVISVERGLDPRDFTLLSFGGAGGLHVCALAEALDMSRALVPVHAGVLSALGMLAAPRGRQLSRTLTGPLSALGAERVEQVLAALADSGRRALSAEGVAVAEQRTHPSLDLRYQGQAYTLNVAWSGVAATLEAFHRLHEQRYGHRLEEPVELVNVRQSVTGPRPVPPLPRLLPGEGGPVALGRVHGVAGEVPVYDRARLGAGQVLRGPALVTEQVATTWLAPGWTARVDEYGNLLMERA</sequence>
<dbReference type="EC" id="3.5.2.9" evidence="3"/>
<evidence type="ECO:0000259" key="1">
    <source>
        <dbReference type="Pfam" id="PF01968"/>
    </source>
</evidence>
<dbReference type="PANTHER" id="PTHR11365">
    <property type="entry name" value="5-OXOPROLINASE RELATED"/>
    <property type="match status" value="1"/>
</dbReference>
<dbReference type="GO" id="GO:0006749">
    <property type="term" value="P:glutathione metabolic process"/>
    <property type="evidence" value="ECO:0007669"/>
    <property type="project" value="TreeGrafter"/>
</dbReference>
<dbReference type="KEGG" id="aeh:Mlg_2644"/>
<feature type="domain" description="Hydantoinase A/oxoprolinase" evidence="1">
    <location>
        <begin position="192"/>
        <end position="468"/>
    </location>
</feature>
<name>Q0A5A3_ALKEH</name>
<dbReference type="HOGENOM" id="CLU_002157_1_2_6"/>
<feature type="domain" description="Hydantoinase/oxoprolinase N-terminal" evidence="2">
    <location>
        <begin position="4"/>
        <end position="164"/>
    </location>
</feature>
<dbReference type="EMBL" id="CP000453">
    <property type="protein sequence ID" value="ABI57984.1"/>
    <property type="molecule type" value="Genomic_DNA"/>
</dbReference>
<dbReference type="eggNOG" id="COG0145">
    <property type="taxonomic scope" value="Bacteria"/>
</dbReference>
<accession>Q0A5A3</accession>
<gene>
    <name evidence="3" type="ordered locus">Mlg_2644</name>
</gene>
<evidence type="ECO:0000313" key="4">
    <source>
        <dbReference type="Proteomes" id="UP000001962"/>
    </source>
</evidence>
<dbReference type="OrthoDB" id="9768323at2"/>
<dbReference type="InterPro" id="IPR008040">
    <property type="entry name" value="Hydant_A_N"/>
</dbReference>
<dbReference type="GO" id="GO:0005829">
    <property type="term" value="C:cytosol"/>
    <property type="evidence" value="ECO:0007669"/>
    <property type="project" value="TreeGrafter"/>
</dbReference>
<protein>
    <submittedName>
        <fullName evidence="3">5-oxoprolinase (ATP-hydrolyzing)</fullName>
        <ecNumber evidence="3">3.5.2.9</ecNumber>
    </submittedName>
</protein>
<dbReference type="InterPro" id="IPR045079">
    <property type="entry name" value="Oxoprolinase-like"/>
</dbReference>
<dbReference type="PANTHER" id="PTHR11365:SF23">
    <property type="entry name" value="HYPOTHETICAL 5-OXOPROLINASE (EUROFUNG)-RELATED"/>
    <property type="match status" value="1"/>
</dbReference>
<dbReference type="InterPro" id="IPR002821">
    <property type="entry name" value="Hydantoinase_A"/>
</dbReference>